<dbReference type="EMBL" id="CP000108">
    <property type="protein sequence ID" value="ABB28864.1"/>
    <property type="molecule type" value="Genomic_DNA"/>
</dbReference>
<evidence type="ECO:0000256" key="1">
    <source>
        <dbReference type="ARBA" id="ARBA00006594"/>
    </source>
</evidence>
<dbReference type="Pfam" id="PF22837">
    <property type="entry name" value="M_Eco57I_C"/>
    <property type="match status" value="1"/>
</dbReference>
<dbReference type="KEGG" id="cch:Cag_1609"/>
<organism evidence="9">
    <name type="scientific">Chlorobium chlorochromatii (strain CaD3)</name>
    <dbReference type="NCBI Taxonomy" id="340177"/>
    <lineage>
        <taxon>Bacteria</taxon>
        <taxon>Pseudomonadati</taxon>
        <taxon>Chlorobiota</taxon>
        <taxon>Chlorobiia</taxon>
        <taxon>Chlorobiales</taxon>
        <taxon>Chlorobiaceae</taxon>
        <taxon>Chlorobium/Pelodictyon group</taxon>
        <taxon>Chlorobium</taxon>
    </lineage>
</organism>
<comment type="catalytic activity">
    <reaction evidence="6">
        <text>a 2'-deoxyadenosine in DNA + S-adenosyl-L-methionine = an N(6)-methyl-2'-deoxyadenosine in DNA + S-adenosyl-L-homocysteine + H(+)</text>
        <dbReference type="Rhea" id="RHEA:15197"/>
        <dbReference type="Rhea" id="RHEA-COMP:12418"/>
        <dbReference type="Rhea" id="RHEA-COMP:12419"/>
        <dbReference type="ChEBI" id="CHEBI:15378"/>
        <dbReference type="ChEBI" id="CHEBI:57856"/>
        <dbReference type="ChEBI" id="CHEBI:59789"/>
        <dbReference type="ChEBI" id="CHEBI:90615"/>
        <dbReference type="ChEBI" id="CHEBI:90616"/>
        <dbReference type="EC" id="2.1.1.72"/>
    </reaction>
</comment>
<dbReference type="PRINTS" id="PR00507">
    <property type="entry name" value="N12N6MTFRASE"/>
</dbReference>
<dbReference type="GO" id="GO:0009007">
    <property type="term" value="F:site-specific DNA-methyltransferase (adenine-specific) activity"/>
    <property type="evidence" value="ECO:0007669"/>
    <property type="project" value="UniProtKB-EC"/>
</dbReference>
<dbReference type="GO" id="GO:0032259">
    <property type="term" value="P:methylation"/>
    <property type="evidence" value="ECO:0007669"/>
    <property type="project" value="UniProtKB-KW"/>
</dbReference>
<dbReference type="GO" id="GO:0003676">
    <property type="term" value="F:nucleic acid binding"/>
    <property type="evidence" value="ECO:0007669"/>
    <property type="project" value="InterPro"/>
</dbReference>
<dbReference type="REBASE" id="14722">
    <property type="entry name" value="M.CchORF1609P"/>
</dbReference>
<dbReference type="PANTHER" id="PTHR33841">
    <property type="entry name" value="DNA METHYLTRANSFERASE YEEA-RELATED"/>
    <property type="match status" value="1"/>
</dbReference>
<name>Q3AQ61_CHLCH</name>
<evidence type="ECO:0000256" key="5">
    <source>
        <dbReference type="ARBA" id="ARBA00022691"/>
    </source>
</evidence>
<dbReference type="SUPFAM" id="SSF53335">
    <property type="entry name" value="S-adenosyl-L-methionine-dependent methyltransferases"/>
    <property type="match status" value="1"/>
</dbReference>
<dbReference type="InterPro" id="IPR011639">
    <property type="entry name" value="MethylTrfase_TaqI-like_dom"/>
</dbReference>
<dbReference type="Gene3D" id="3.40.50.150">
    <property type="entry name" value="Vaccinia Virus protein VP39"/>
    <property type="match status" value="1"/>
</dbReference>
<dbReference type="EC" id="2.1.1.72" evidence="2"/>
<protein>
    <recommendedName>
        <fullName evidence="2">site-specific DNA-methyltransferase (adenine-specific)</fullName>
        <ecNumber evidence="2">2.1.1.72</ecNumber>
    </recommendedName>
</protein>
<evidence type="ECO:0000259" key="8">
    <source>
        <dbReference type="Pfam" id="PF22837"/>
    </source>
</evidence>
<dbReference type="InterPro" id="IPR050953">
    <property type="entry name" value="N4_N6_ade-DNA_methylase"/>
</dbReference>
<dbReference type="AlphaFoldDB" id="Q3AQ61"/>
<evidence type="ECO:0000256" key="2">
    <source>
        <dbReference type="ARBA" id="ARBA00011900"/>
    </source>
</evidence>
<comment type="similarity">
    <text evidence="1">Belongs to the N(4)/N(6)-methyltransferase family.</text>
</comment>
<sequence length="521" mass="59949">MGKLKAHQKLPAEWNEREILRDKGQFWTPSWVAEAMVAYVTENTDLVFDPATGRGAFYEGLLKLNKQNISFLGTDIDPDVLSDEIYNKENCFVENRDFIKDPPNRKFKAIVANPPYIRHHRIDEATKILLKKIAISITGNSIDGRAGYHIYFLIQALNLLEKDGKLAFIMPADTCEGKFAKNLWEWISEKFCIECVVTFDERATPFPNVDTNAIIFLIKNTKPQQTLQWIRANQAYSDDLLQFVTSNFKLIEFDSLEITTRQLKEGLTTGLSRPEQNHNGFKFHLNDFANVMRGIATGSNEFFFLTSEQVKELNIPKDFLKRAVGRTKDASESVLSLKNIEDLDRENRPTYLLSINGQESFPKPISDYLKVGEEMGLPTRSLIQQRKPWYKMEQRKVPQILFAYLGRRNTRFIKNEAGVLPLTGFLCVYPIYDDQEYIDNLWQALNHPDTLENLKLVGKSYGSGAIKVEPGNLNKLPIPEHIVANFNLKRPYKNAYEQLEIFREPKTKYGLKKRKTAGNKC</sequence>
<keyword evidence="4" id="KW-0808">Transferase</keyword>
<dbReference type="STRING" id="340177.Cag_1609"/>
<gene>
    <name evidence="9" type="ordered locus">Cag_1609</name>
</gene>
<keyword evidence="5" id="KW-0949">S-adenosyl-L-methionine</keyword>
<dbReference type="PANTHER" id="PTHR33841:SF5">
    <property type="entry name" value="DNA METHYLASE (MODIFICATION METHYLASE) (METHYLTRANSFERASE)-RELATED"/>
    <property type="match status" value="1"/>
</dbReference>
<feature type="domain" description="Type II methyltransferase M.TaqI-like" evidence="7">
    <location>
        <begin position="76"/>
        <end position="201"/>
    </location>
</feature>
<reference evidence="9" key="1">
    <citation type="submission" date="2005-08" db="EMBL/GenBank/DDBJ databases">
        <title>Complete sequence of Chlorobium chlorochromatii CaD3.</title>
        <authorList>
            <person name="Copeland A."/>
            <person name="Lucas S."/>
            <person name="Lapidus A."/>
            <person name="Barry K."/>
            <person name="Detter J.C."/>
            <person name="Glavina T."/>
            <person name="Hammon N."/>
            <person name="Israni S."/>
            <person name="Pitluck S."/>
            <person name="Bryant D."/>
            <person name="Schmutz J."/>
            <person name="Larimer F."/>
            <person name="Land M."/>
            <person name="Kyrpides N."/>
            <person name="Ivanova N."/>
            <person name="Richardson P."/>
        </authorList>
    </citation>
    <scope>NUCLEOTIDE SEQUENCE [LARGE SCALE GENOMIC DNA]</scope>
    <source>
        <strain evidence="9">CaD3</strain>
    </source>
</reference>
<evidence type="ECO:0000313" key="9">
    <source>
        <dbReference type="EMBL" id="ABB28864.1"/>
    </source>
</evidence>
<accession>Q3AQ61</accession>
<evidence type="ECO:0000256" key="6">
    <source>
        <dbReference type="ARBA" id="ARBA00047942"/>
    </source>
</evidence>
<dbReference type="InterPro" id="IPR002052">
    <property type="entry name" value="DNA_methylase_N6_adenine_CS"/>
</dbReference>
<feature type="domain" description="Type II methyltransferase M.Eco57I C-terminal" evidence="8">
    <location>
        <begin position="284"/>
        <end position="482"/>
    </location>
</feature>
<dbReference type="InterPro" id="IPR029063">
    <property type="entry name" value="SAM-dependent_MTases_sf"/>
</dbReference>
<dbReference type="HOGENOM" id="CLU_020255_0_0_10"/>
<dbReference type="GO" id="GO:0006304">
    <property type="term" value="P:DNA modification"/>
    <property type="evidence" value="ECO:0007669"/>
    <property type="project" value="InterPro"/>
</dbReference>
<evidence type="ECO:0000259" key="7">
    <source>
        <dbReference type="Pfam" id="PF07669"/>
    </source>
</evidence>
<evidence type="ECO:0000256" key="3">
    <source>
        <dbReference type="ARBA" id="ARBA00022603"/>
    </source>
</evidence>
<proteinExistence type="inferred from homology"/>
<evidence type="ECO:0000256" key="4">
    <source>
        <dbReference type="ARBA" id="ARBA00022679"/>
    </source>
</evidence>
<dbReference type="CDD" id="cd02440">
    <property type="entry name" value="AdoMet_MTases"/>
    <property type="match status" value="1"/>
</dbReference>
<dbReference type="InterPro" id="IPR054520">
    <property type="entry name" value="M_Eco57I_C"/>
</dbReference>
<dbReference type="Pfam" id="PF07669">
    <property type="entry name" value="Eco57I"/>
    <property type="match status" value="1"/>
</dbReference>
<dbReference type="PROSITE" id="PS00092">
    <property type="entry name" value="N6_MTASE"/>
    <property type="match status" value="1"/>
</dbReference>
<dbReference type="eggNOG" id="COG0286">
    <property type="taxonomic scope" value="Bacteria"/>
</dbReference>
<dbReference type="OrthoDB" id="32195at2"/>
<keyword evidence="3" id="KW-0489">Methyltransferase</keyword>